<gene>
    <name evidence="2" type="ORF">RND81_04G053700</name>
</gene>
<reference evidence="2" key="1">
    <citation type="submission" date="2024-03" db="EMBL/GenBank/DDBJ databases">
        <title>WGS assembly of Saponaria officinalis var. Norfolk2.</title>
        <authorList>
            <person name="Jenkins J."/>
            <person name="Shu S."/>
            <person name="Grimwood J."/>
            <person name="Barry K."/>
            <person name="Goodstein D."/>
            <person name="Schmutz J."/>
            <person name="Leebens-Mack J."/>
            <person name="Osbourn A."/>
        </authorList>
    </citation>
    <scope>NUCLEOTIDE SEQUENCE [LARGE SCALE GENOMIC DNA]</scope>
    <source>
        <strain evidence="2">JIC</strain>
    </source>
</reference>
<dbReference type="EMBL" id="JBDFQZ010000004">
    <property type="protein sequence ID" value="KAK9733237.1"/>
    <property type="molecule type" value="Genomic_DNA"/>
</dbReference>
<dbReference type="Proteomes" id="UP001443914">
    <property type="component" value="Unassembled WGS sequence"/>
</dbReference>
<dbReference type="SUPFAM" id="SSF50249">
    <property type="entry name" value="Nucleic acid-binding proteins"/>
    <property type="match status" value="2"/>
</dbReference>
<proteinExistence type="predicted"/>
<dbReference type="CDD" id="cd04480">
    <property type="entry name" value="RPA1_DBD_A_like"/>
    <property type="match status" value="1"/>
</dbReference>
<dbReference type="InterPro" id="IPR012340">
    <property type="entry name" value="NA-bd_OB-fold"/>
</dbReference>
<evidence type="ECO:0000313" key="3">
    <source>
        <dbReference type="Proteomes" id="UP001443914"/>
    </source>
</evidence>
<evidence type="ECO:0000259" key="1">
    <source>
        <dbReference type="Pfam" id="PF02721"/>
    </source>
</evidence>
<dbReference type="AlphaFoldDB" id="A0AAW1LHY3"/>
<dbReference type="InterPro" id="IPR003871">
    <property type="entry name" value="RFA1B/D_OB_1st"/>
</dbReference>
<dbReference type="Gene3D" id="2.40.50.140">
    <property type="entry name" value="Nucleic acid-binding proteins"/>
    <property type="match status" value="2"/>
</dbReference>
<sequence>MTFNNKSVMIADLQKGMRNVELGVRVIRKWKTYNDIRENWQKGLELLLMDENSTIIQASIPKTLSKRFDQAIVEGKMYNFSKFIVEPNICDDDKATTADLKLDIGYSTNVIEALNLPIPMYGFRLTPFEDIINQHVDESTYIGKIGTHSVKNYTWTKIELEDTKNRRLTCSVWGDYCKDVHKIATQYTYNARGPIIIIKCCKRSDFRGTIIIPTHSITMNSENNTQILNNLKPYAPQVRCGYQR</sequence>
<accession>A0AAW1LHY3</accession>
<organism evidence="2 3">
    <name type="scientific">Saponaria officinalis</name>
    <name type="common">Common soapwort</name>
    <name type="synonym">Lychnis saponaria</name>
    <dbReference type="NCBI Taxonomy" id="3572"/>
    <lineage>
        <taxon>Eukaryota</taxon>
        <taxon>Viridiplantae</taxon>
        <taxon>Streptophyta</taxon>
        <taxon>Embryophyta</taxon>
        <taxon>Tracheophyta</taxon>
        <taxon>Spermatophyta</taxon>
        <taxon>Magnoliopsida</taxon>
        <taxon>eudicotyledons</taxon>
        <taxon>Gunneridae</taxon>
        <taxon>Pentapetalae</taxon>
        <taxon>Caryophyllales</taxon>
        <taxon>Caryophyllaceae</taxon>
        <taxon>Caryophylleae</taxon>
        <taxon>Saponaria</taxon>
    </lineage>
</organism>
<dbReference type="PANTHER" id="PTHR47165">
    <property type="entry name" value="OS03G0429900 PROTEIN"/>
    <property type="match status" value="1"/>
</dbReference>
<dbReference type="Pfam" id="PF02721">
    <property type="entry name" value="DUF223"/>
    <property type="match status" value="1"/>
</dbReference>
<dbReference type="PANTHER" id="PTHR47165:SF4">
    <property type="entry name" value="OS03G0429900 PROTEIN"/>
    <property type="match status" value="1"/>
</dbReference>
<name>A0AAW1LHY3_SAPOF</name>
<comment type="caution">
    <text evidence="2">The sequence shown here is derived from an EMBL/GenBank/DDBJ whole genome shotgun (WGS) entry which is preliminary data.</text>
</comment>
<protein>
    <recommendedName>
        <fullName evidence="1">Replication protein A 70 kDa DNA-binding subunit B/D first OB fold domain-containing protein</fullName>
    </recommendedName>
</protein>
<feature type="domain" description="Replication protein A 70 kDa DNA-binding subunit B/D first OB fold" evidence="1">
    <location>
        <begin position="9"/>
        <end position="111"/>
    </location>
</feature>
<evidence type="ECO:0000313" key="2">
    <source>
        <dbReference type="EMBL" id="KAK9733237.1"/>
    </source>
</evidence>
<keyword evidence="3" id="KW-1185">Reference proteome</keyword>